<gene>
    <name evidence="1" type="ORF">UFOPK3516_01396</name>
</gene>
<organism evidence="1">
    <name type="scientific">freshwater metagenome</name>
    <dbReference type="NCBI Taxonomy" id="449393"/>
    <lineage>
        <taxon>unclassified sequences</taxon>
        <taxon>metagenomes</taxon>
        <taxon>ecological metagenomes</taxon>
    </lineage>
</organism>
<accession>A0A6J7GLV0</accession>
<name>A0A6J7GLV0_9ZZZZ</name>
<protein>
    <submittedName>
        <fullName evidence="1">Unannotated protein</fullName>
    </submittedName>
</protein>
<sequence>MALQVVQRDIRAEVNIAEEAYTARIQYFAQGGDDAFDAGMVGGNTVANESVSGWQPLKQIDRHVDVSFRLQNNVSGIDAGRTGTNDRKAKF</sequence>
<dbReference type="EMBL" id="CAFBMB010000148">
    <property type="protein sequence ID" value="CAB4909417.1"/>
    <property type="molecule type" value="Genomic_DNA"/>
</dbReference>
<evidence type="ECO:0000313" key="1">
    <source>
        <dbReference type="EMBL" id="CAB4909417.1"/>
    </source>
</evidence>
<proteinExistence type="predicted"/>
<dbReference type="AlphaFoldDB" id="A0A6J7GLV0"/>
<reference evidence="1" key="1">
    <citation type="submission" date="2020-05" db="EMBL/GenBank/DDBJ databases">
        <authorList>
            <person name="Chiriac C."/>
            <person name="Salcher M."/>
            <person name="Ghai R."/>
            <person name="Kavagutti S V."/>
        </authorList>
    </citation>
    <scope>NUCLEOTIDE SEQUENCE</scope>
</reference>